<dbReference type="InterPro" id="IPR003660">
    <property type="entry name" value="HAMP_dom"/>
</dbReference>
<gene>
    <name evidence="10" type="ORF">HA46_03270</name>
</gene>
<evidence type="ECO:0000313" key="11">
    <source>
        <dbReference type="Proteomes" id="UP000193785"/>
    </source>
</evidence>
<accession>A0ABX3UWI7</accession>
<keyword evidence="7" id="KW-1133">Transmembrane helix</keyword>
<feature type="domain" description="Methyl-accepting transducer" evidence="8">
    <location>
        <begin position="267"/>
        <end position="496"/>
    </location>
</feature>
<evidence type="ECO:0000259" key="9">
    <source>
        <dbReference type="PROSITE" id="PS50885"/>
    </source>
</evidence>
<keyword evidence="6" id="KW-0175">Coiled coil</keyword>
<dbReference type="RefSeq" id="WP_084882166.1">
    <property type="nucleotide sequence ID" value="NZ_DALZCT010000011.1"/>
</dbReference>
<dbReference type="PROSITE" id="PS50111">
    <property type="entry name" value="CHEMOTAXIS_TRANSDUC_2"/>
    <property type="match status" value="1"/>
</dbReference>
<sequence>MFRNLKISRGVNYIVLMFVLLLVASIAIGMYGSITTRDNFIISNETSDNLVVLQQSATSINRGVAQLNAVMLAKSLGKDVDSRSIDIINKDIDGAKSSIEKFMSTPFSTEEEMQAAKKVNFAFNAMLDDARYKMKFVMNPQSYPDRRDQEIRARNDLTESIDVYTEIAGHLNDLYVTEAGNNYQRTLIISLVSLLASVICAVGAYLWLKNILFARLHYAVKALDTIAEGNLSEKIESRNTNEIGEMLSSLENMRLSLSKTISGIRTSTQRIYSSAQEIASGNNDLSSRTEEQASALQQTAASMEELKITVRQNADNAHHARQLADGASVSASRGGEVMTQLDTIMRQIMNSSRQIADINAVIDSIANQTNILALNAAVEAARAGEQGRGFAVVAGEVRNLAKRSADAAKESRELINTCVANMTTGSQQVERASGAMQDIVQSVTQVNDIMAEITSASEEQSMGINQIAQAVNEMDLVTQQNAAMVEQAAVSASSMEAETQNLEKQVAQFKIKETSSLKVPLPKSLQTRLLTVPEAAKKESSISTAAAEDDWTTF</sequence>
<proteinExistence type="inferred from homology"/>
<dbReference type="PANTHER" id="PTHR43531:SF14">
    <property type="entry name" value="METHYL-ACCEPTING CHEMOTAXIS PROTEIN I-RELATED"/>
    <property type="match status" value="1"/>
</dbReference>
<keyword evidence="2" id="KW-0145">Chemotaxis</keyword>
<dbReference type="SMART" id="SM00304">
    <property type="entry name" value="HAMP"/>
    <property type="match status" value="1"/>
</dbReference>
<dbReference type="PANTHER" id="PTHR43531">
    <property type="entry name" value="PROTEIN ICFG"/>
    <property type="match status" value="1"/>
</dbReference>
<evidence type="ECO:0000256" key="3">
    <source>
        <dbReference type="ARBA" id="ARBA00023224"/>
    </source>
</evidence>
<keyword evidence="3 5" id="KW-0807">Transducer</keyword>
<dbReference type="Gene3D" id="1.10.287.950">
    <property type="entry name" value="Methyl-accepting chemotaxis protein"/>
    <property type="match status" value="1"/>
</dbReference>
<evidence type="ECO:0000256" key="1">
    <source>
        <dbReference type="ARBA" id="ARBA00022481"/>
    </source>
</evidence>
<evidence type="ECO:0000256" key="7">
    <source>
        <dbReference type="SAM" id="Phobius"/>
    </source>
</evidence>
<dbReference type="Proteomes" id="UP000193785">
    <property type="component" value="Unassembled WGS sequence"/>
</dbReference>
<feature type="coiled-coil region" evidence="6">
    <location>
        <begin position="485"/>
        <end position="512"/>
    </location>
</feature>
<reference evidence="10 11" key="1">
    <citation type="journal article" date="2017" name="Antonie Van Leeuwenhoek">
        <title>Phylogenomic resolution of the bacterial genus Pantoea and its relationship with Erwinia and Tatumella.</title>
        <authorList>
            <person name="Palmer M."/>
            <person name="Steenkamp E.T."/>
            <person name="Coetzee M.P."/>
            <person name="Chan W.Y."/>
            <person name="van Zyl E."/>
            <person name="De Maayer P."/>
            <person name="Coutinho T.A."/>
            <person name="Blom J."/>
            <person name="Smits T.H."/>
            <person name="Duffy B."/>
            <person name="Venter S.N."/>
        </authorList>
    </citation>
    <scope>NUCLEOTIDE SEQUENCE [LARGE SCALE GENOMIC DNA]</scope>
    <source>
        <strain evidence="10 11">LMG 5345</strain>
    </source>
</reference>
<organism evidence="10 11">
    <name type="scientific">Pantoea septica</name>
    <dbReference type="NCBI Taxonomy" id="472695"/>
    <lineage>
        <taxon>Bacteria</taxon>
        <taxon>Pseudomonadati</taxon>
        <taxon>Pseudomonadota</taxon>
        <taxon>Gammaproteobacteria</taxon>
        <taxon>Enterobacterales</taxon>
        <taxon>Erwiniaceae</taxon>
        <taxon>Pantoea</taxon>
    </lineage>
</organism>
<dbReference type="CDD" id="cd11386">
    <property type="entry name" value="MCP_signal"/>
    <property type="match status" value="1"/>
</dbReference>
<name>A0ABX3UWI7_9GAMM</name>
<keyword evidence="7" id="KW-0472">Membrane</keyword>
<dbReference type="PROSITE" id="PS50885">
    <property type="entry name" value="HAMP"/>
    <property type="match status" value="1"/>
</dbReference>
<dbReference type="Pfam" id="PF00672">
    <property type="entry name" value="HAMP"/>
    <property type="match status" value="1"/>
</dbReference>
<feature type="transmembrane region" description="Helical" evidence="7">
    <location>
        <begin position="12"/>
        <end position="34"/>
    </location>
</feature>
<dbReference type="Pfam" id="PF00015">
    <property type="entry name" value="MCPsignal"/>
    <property type="match status" value="1"/>
</dbReference>
<evidence type="ECO:0000313" key="10">
    <source>
        <dbReference type="EMBL" id="ORN02586.1"/>
    </source>
</evidence>
<dbReference type="InterPro" id="IPR004089">
    <property type="entry name" value="MCPsignal_dom"/>
</dbReference>
<comment type="caution">
    <text evidence="10">The sequence shown here is derived from an EMBL/GenBank/DDBJ whole genome shotgun (WGS) entry which is preliminary data.</text>
</comment>
<dbReference type="InterPro" id="IPR051310">
    <property type="entry name" value="MCP_chemotaxis"/>
</dbReference>
<evidence type="ECO:0000256" key="6">
    <source>
        <dbReference type="SAM" id="Coils"/>
    </source>
</evidence>
<dbReference type="SUPFAM" id="SSF58104">
    <property type="entry name" value="Methyl-accepting chemotaxis protein (MCP) signaling domain"/>
    <property type="match status" value="1"/>
</dbReference>
<keyword evidence="7" id="KW-0812">Transmembrane</keyword>
<dbReference type="PRINTS" id="PR00260">
    <property type="entry name" value="CHEMTRNSDUCR"/>
</dbReference>
<feature type="domain" description="HAMP" evidence="9">
    <location>
        <begin position="210"/>
        <end position="262"/>
    </location>
</feature>
<keyword evidence="11" id="KW-1185">Reference proteome</keyword>
<evidence type="ECO:0000256" key="4">
    <source>
        <dbReference type="ARBA" id="ARBA00029447"/>
    </source>
</evidence>
<dbReference type="InterPro" id="IPR004090">
    <property type="entry name" value="Chemotax_Me-accpt_rcpt"/>
</dbReference>
<comment type="similarity">
    <text evidence="4">Belongs to the methyl-accepting chemotaxis (MCP) protein family.</text>
</comment>
<evidence type="ECO:0000259" key="8">
    <source>
        <dbReference type="PROSITE" id="PS50111"/>
    </source>
</evidence>
<dbReference type="CDD" id="cd06225">
    <property type="entry name" value="HAMP"/>
    <property type="match status" value="1"/>
</dbReference>
<keyword evidence="1" id="KW-0488">Methylation</keyword>
<evidence type="ECO:0000256" key="5">
    <source>
        <dbReference type="PROSITE-ProRule" id="PRU00284"/>
    </source>
</evidence>
<feature type="transmembrane region" description="Helical" evidence="7">
    <location>
        <begin position="187"/>
        <end position="208"/>
    </location>
</feature>
<protein>
    <submittedName>
        <fullName evidence="10">Methyl-accepting chemotaxis protein</fullName>
    </submittedName>
</protein>
<evidence type="ECO:0000256" key="2">
    <source>
        <dbReference type="ARBA" id="ARBA00022500"/>
    </source>
</evidence>
<dbReference type="EMBL" id="MLJJ01000004">
    <property type="protein sequence ID" value="ORN02586.1"/>
    <property type="molecule type" value="Genomic_DNA"/>
</dbReference>
<dbReference type="SMART" id="SM00283">
    <property type="entry name" value="MA"/>
    <property type="match status" value="1"/>
</dbReference>